<comment type="caution">
    <text evidence="18">The sequence shown here is derived from an EMBL/GenBank/DDBJ whole genome shotgun (WGS) entry which is preliminary data.</text>
</comment>
<keyword evidence="19" id="KW-1185">Reference proteome</keyword>
<dbReference type="GO" id="GO:0046961">
    <property type="term" value="F:proton-transporting ATPase activity, rotational mechanism"/>
    <property type="evidence" value="ECO:0007669"/>
    <property type="project" value="TreeGrafter"/>
</dbReference>
<keyword evidence="8 15" id="KW-1133">Transmembrane helix</keyword>
<evidence type="ECO:0000256" key="16">
    <source>
        <dbReference type="RuleBase" id="RU003848"/>
    </source>
</evidence>
<dbReference type="Pfam" id="PF00430">
    <property type="entry name" value="ATP-synt_B"/>
    <property type="match status" value="1"/>
</dbReference>
<name>A0A1I4SC93_9HYPH</name>
<reference evidence="18 19" key="1">
    <citation type="submission" date="2017-12" db="EMBL/GenBank/DDBJ databases">
        <title>Anaerobic carbon monoxide metabolism by Pleomorphomonas carboxyditropha sp. nov., a new mesophilic hydrogenogenic carboxidotroph.</title>
        <authorList>
            <person name="Esquivel-Elizondo S."/>
            <person name="Krajmalnik-Brown R."/>
        </authorList>
    </citation>
    <scope>NUCLEOTIDE SEQUENCE [LARGE SCALE GENOMIC DNA]</scope>
    <source>
        <strain evidence="18 19">R5-392</strain>
    </source>
</reference>
<comment type="function">
    <text evidence="13">Component of the F(0) channel, it forms part of the peripheral stalk, linking F(1) to F(0). The b'-subunit is a diverged and duplicated form of b found in plants and photosynthetic bacteria.</text>
</comment>
<dbReference type="PANTHER" id="PTHR33445:SF1">
    <property type="entry name" value="ATP SYNTHASE SUBUNIT B"/>
    <property type="match status" value="1"/>
</dbReference>
<accession>A0A1I4SC93</accession>
<evidence type="ECO:0000256" key="9">
    <source>
        <dbReference type="ARBA" id="ARBA00023065"/>
    </source>
</evidence>
<evidence type="ECO:0000256" key="10">
    <source>
        <dbReference type="ARBA" id="ARBA00023136"/>
    </source>
</evidence>
<evidence type="ECO:0000256" key="11">
    <source>
        <dbReference type="ARBA" id="ARBA00023310"/>
    </source>
</evidence>
<keyword evidence="9 15" id="KW-0406">Ion transport</keyword>
<proteinExistence type="inferred from homology"/>
<comment type="subcellular location">
    <subcellularLocation>
        <location evidence="1">Cell inner membrane</location>
        <topology evidence="1">Single-pass membrane protein</topology>
    </subcellularLocation>
    <subcellularLocation>
        <location evidence="15">Cell membrane</location>
        <topology evidence="15">Single-pass membrane protein</topology>
    </subcellularLocation>
</comment>
<evidence type="ECO:0000313" key="19">
    <source>
        <dbReference type="Proteomes" id="UP000233491"/>
    </source>
</evidence>
<evidence type="ECO:0000313" key="18">
    <source>
        <dbReference type="EMBL" id="PKR88847.1"/>
    </source>
</evidence>
<organism evidence="18 19">
    <name type="scientific">Pleomorphomonas diazotrophica</name>
    <dbReference type="NCBI Taxonomy" id="1166257"/>
    <lineage>
        <taxon>Bacteria</taxon>
        <taxon>Pseudomonadati</taxon>
        <taxon>Pseudomonadota</taxon>
        <taxon>Alphaproteobacteria</taxon>
        <taxon>Hyphomicrobiales</taxon>
        <taxon>Pleomorphomonadaceae</taxon>
        <taxon>Pleomorphomonas</taxon>
    </lineage>
</organism>
<dbReference type="GO" id="GO:0005886">
    <property type="term" value="C:plasma membrane"/>
    <property type="evidence" value="ECO:0007669"/>
    <property type="project" value="UniProtKB-SubCell"/>
</dbReference>
<evidence type="ECO:0000256" key="17">
    <source>
        <dbReference type="SAM" id="Coils"/>
    </source>
</evidence>
<evidence type="ECO:0000256" key="1">
    <source>
        <dbReference type="ARBA" id="ARBA00004377"/>
    </source>
</evidence>
<evidence type="ECO:0000256" key="14">
    <source>
        <dbReference type="ARBA" id="ARBA00025830"/>
    </source>
</evidence>
<dbReference type="AlphaFoldDB" id="A0A1I4SC93"/>
<comment type="similarity">
    <text evidence="2 15 16">Belongs to the ATPase B chain family.</text>
</comment>
<dbReference type="InterPro" id="IPR050059">
    <property type="entry name" value="ATP_synthase_B_chain"/>
</dbReference>
<comment type="function">
    <text evidence="12 15">F(1)F(0) ATP synthase produces ATP from ADP in the presence of a proton or sodium gradient. F-type ATPases consist of two structural domains, F(1) containing the extramembraneous catalytic core and F(0) containing the membrane proton channel, linked together by a central stalk and a peripheral stalk. During catalysis, ATP synthesis in the catalytic domain of F(1) is coupled via a rotary mechanism of the central stalk subunits to proton translocation.</text>
</comment>
<evidence type="ECO:0000256" key="7">
    <source>
        <dbReference type="ARBA" id="ARBA00022781"/>
    </source>
</evidence>
<keyword evidence="17" id="KW-0175">Coiled coil</keyword>
<dbReference type="GO" id="GO:0046933">
    <property type="term" value="F:proton-transporting ATP synthase activity, rotational mechanism"/>
    <property type="evidence" value="ECO:0007669"/>
    <property type="project" value="UniProtKB-UniRule"/>
</dbReference>
<comment type="subunit">
    <text evidence="14 15">F-type ATPases have 2 components, F(1) - the catalytic core - and F(0) - the membrane proton channel. F(1) has five subunits: alpha(3), beta(3), gamma(1), delta(1), epsilon(1). F(0) has three main subunits: a(1), b(2) and c(10-14). The alpha and beta chains form an alternating ring which encloses part of the gamma chain. F(1) is attached to F(0) by a central stalk formed by the gamma and epsilon chains, while a peripheral stalk is formed by the delta and b chains.</text>
</comment>
<evidence type="ECO:0000256" key="2">
    <source>
        <dbReference type="ARBA" id="ARBA00005513"/>
    </source>
</evidence>
<evidence type="ECO:0000256" key="4">
    <source>
        <dbReference type="ARBA" id="ARBA00022475"/>
    </source>
</evidence>
<evidence type="ECO:0000256" key="3">
    <source>
        <dbReference type="ARBA" id="ARBA00022448"/>
    </source>
</evidence>
<dbReference type="RefSeq" id="WP_101289594.1">
    <property type="nucleotide sequence ID" value="NZ_FOUQ01000003.1"/>
</dbReference>
<evidence type="ECO:0000256" key="6">
    <source>
        <dbReference type="ARBA" id="ARBA00022692"/>
    </source>
</evidence>
<sequence length="160" mass="17493">MFDNTTWAFVGLVLFFVVIAYFGVFGMVGRMLDKRAEEVTAELDAAQRLRKEAEALLAEYQQKRIVAEQDAAEIIAHAEAEAKRMTADAEVALKELIEQRTRTVEAKIAHAEAAAVAEVRAVAIDMAIAASKRLLAEKVQGDVAADLISKGVDEVKARFS</sequence>
<keyword evidence="18" id="KW-0378">Hydrolase</keyword>
<dbReference type="HAMAP" id="MF_01398">
    <property type="entry name" value="ATP_synth_b_bprime"/>
    <property type="match status" value="1"/>
</dbReference>
<dbReference type="InterPro" id="IPR002146">
    <property type="entry name" value="ATP_synth_b/b'su_bac/chlpt"/>
</dbReference>
<evidence type="ECO:0000256" key="12">
    <source>
        <dbReference type="ARBA" id="ARBA00025198"/>
    </source>
</evidence>
<keyword evidence="6 15" id="KW-0812">Transmembrane</keyword>
<feature type="transmembrane region" description="Helical" evidence="15">
    <location>
        <begin position="6"/>
        <end position="28"/>
    </location>
</feature>
<dbReference type="PANTHER" id="PTHR33445">
    <property type="entry name" value="ATP SYNTHASE SUBUNIT B', CHLOROPLASTIC"/>
    <property type="match status" value="1"/>
</dbReference>
<dbReference type="OrthoDB" id="8479836at2"/>
<evidence type="ECO:0000256" key="15">
    <source>
        <dbReference type="HAMAP-Rule" id="MF_01398"/>
    </source>
</evidence>
<keyword evidence="7 15" id="KW-0375">Hydrogen ion transport</keyword>
<keyword evidence="5 15" id="KW-0138">CF(0)</keyword>
<dbReference type="Proteomes" id="UP000233491">
    <property type="component" value="Unassembled WGS sequence"/>
</dbReference>
<keyword evidence="11 15" id="KW-0066">ATP synthesis</keyword>
<keyword evidence="10 15" id="KW-0472">Membrane</keyword>
<dbReference type="GO" id="GO:0016787">
    <property type="term" value="F:hydrolase activity"/>
    <property type="evidence" value="ECO:0007669"/>
    <property type="project" value="UniProtKB-KW"/>
</dbReference>
<gene>
    <name evidence="15" type="primary">atpF</name>
    <name evidence="18" type="ORF">CXZ10_12050</name>
</gene>
<dbReference type="CDD" id="cd06503">
    <property type="entry name" value="ATP-synt_Fo_b"/>
    <property type="match status" value="1"/>
</dbReference>
<keyword evidence="4 15" id="KW-1003">Cell membrane</keyword>
<feature type="coiled-coil region" evidence="17">
    <location>
        <begin position="36"/>
        <end position="95"/>
    </location>
</feature>
<protein>
    <recommendedName>
        <fullName evidence="15">ATP synthase subunit b</fullName>
    </recommendedName>
    <alternativeName>
        <fullName evidence="15">ATP synthase F(0) sector subunit b</fullName>
    </alternativeName>
    <alternativeName>
        <fullName evidence="15">ATPase subunit I</fullName>
    </alternativeName>
    <alternativeName>
        <fullName evidence="15">F-type ATPase subunit b</fullName>
        <shortName evidence="15">F-ATPase subunit b</shortName>
    </alternativeName>
</protein>
<dbReference type="GO" id="GO:0045259">
    <property type="term" value="C:proton-transporting ATP synthase complex"/>
    <property type="evidence" value="ECO:0007669"/>
    <property type="project" value="UniProtKB-KW"/>
</dbReference>
<keyword evidence="3 15" id="KW-0813">Transport</keyword>
<dbReference type="EMBL" id="PJNW01000009">
    <property type="protein sequence ID" value="PKR88847.1"/>
    <property type="molecule type" value="Genomic_DNA"/>
</dbReference>
<evidence type="ECO:0000256" key="13">
    <source>
        <dbReference type="ARBA" id="ARBA00025614"/>
    </source>
</evidence>
<evidence type="ECO:0000256" key="5">
    <source>
        <dbReference type="ARBA" id="ARBA00022547"/>
    </source>
</evidence>
<evidence type="ECO:0000256" key="8">
    <source>
        <dbReference type="ARBA" id="ARBA00022989"/>
    </source>
</evidence>